<dbReference type="Proteomes" id="UP001148838">
    <property type="component" value="Unassembled WGS sequence"/>
</dbReference>
<dbReference type="InterPro" id="IPR002156">
    <property type="entry name" value="RNaseH_domain"/>
</dbReference>
<organism evidence="2 3">
    <name type="scientific">Periplaneta americana</name>
    <name type="common">American cockroach</name>
    <name type="synonym">Blatta americana</name>
    <dbReference type="NCBI Taxonomy" id="6978"/>
    <lineage>
        <taxon>Eukaryota</taxon>
        <taxon>Metazoa</taxon>
        <taxon>Ecdysozoa</taxon>
        <taxon>Arthropoda</taxon>
        <taxon>Hexapoda</taxon>
        <taxon>Insecta</taxon>
        <taxon>Pterygota</taxon>
        <taxon>Neoptera</taxon>
        <taxon>Polyneoptera</taxon>
        <taxon>Dictyoptera</taxon>
        <taxon>Blattodea</taxon>
        <taxon>Blattoidea</taxon>
        <taxon>Blattidae</taxon>
        <taxon>Blattinae</taxon>
        <taxon>Periplaneta</taxon>
    </lineage>
</organism>
<comment type="caution">
    <text evidence="2">The sequence shown here is derived from an EMBL/GenBank/DDBJ whole genome shotgun (WGS) entry which is preliminary data.</text>
</comment>
<reference evidence="2 3" key="1">
    <citation type="journal article" date="2022" name="Allergy">
        <title>Genome assembly and annotation of Periplaneta americana reveal a comprehensive cockroach allergen profile.</title>
        <authorList>
            <person name="Wang L."/>
            <person name="Xiong Q."/>
            <person name="Saelim N."/>
            <person name="Wang L."/>
            <person name="Nong W."/>
            <person name="Wan A.T."/>
            <person name="Shi M."/>
            <person name="Liu X."/>
            <person name="Cao Q."/>
            <person name="Hui J.H.L."/>
            <person name="Sookrung N."/>
            <person name="Leung T.F."/>
            <person name="Tungtrongchitr A."/>
            <person name="Tsui S.K.W."/>
        </authorList>
    </citation>
    <scope>NUCLEOTIDE SEQUENCE [LARGE SCALE GENOMIC DNA]</scope>
    <source>
        <strain evidence="2">PWHHKU_190912</strain>
    </source>
</reference>
<evidence type="ECO:0000313" key="3">
    <source>
        <dbReference type="Proteomes" id="UP001148838"/>
    </source>
</evidence>
<gene>
    <name evidence="2" type="ORF">ANN_22606</name>
</gene>
<dbReference type="EMBL" id="JAJSOF020000033">
    <property type="protein sequence ID" value="KAJ4430390.1"/>
    <property type="molecule type" value="Genomic_DNA"/>
</dbReference>
<sequence length="204" mass="23010">MNIKIMKAYRTVSYEASCVLAAVKPINIKIQEILEIYKGTQIASENGTLTSPEDAPKLNEWPHPAVRPRVQEAQENLQYNIEIFTDGCKINGKVGAAAVIFQKGEVIKKLKYKLSPHCSNNQAEQIAILQALKEIEVNRELQNGEKLGVVNTDSQITVALLKNSQIHNTTIEQIKAKIKRLQDNGWTRTNSARTPMFSHCRWRT</sequence>
<evidence type="ECO:0000259" key="1">
    <source>
        <dbReference type="PROSITE" id="PS50879"/>
    </source>
</evidence>
<keyword evidence="3" id="KW-1185">Reference proteome</keyword>
<dbReference type="InterPro" id="IPR036397">
    <property type="entry name" value="RNaseH_sf"/>
</dbReference>
<protein>
    <recommendedName>
        <fullName evidence="1">RNase H type-1 domain-containing protein</fullName>
    </recommendedName>
</protein>
<accession>A0ABQ8S8R2</accession>
<proteinExistence type="predicted"/>
<dbReference type="PROSITE" id="PS50879">
    <property type="entry name" value="RNASE_H_1"/>
    <property type="match status" value="1"/>
</dbReference>
<name>A0ABQ8S8R2_PERAM</name>
<dbReference type="Gene3D" id="3.30.420.10">
    <property type="entry name" value="Ribonuclease H-like superfamily/Ribonuclease H"/>
    <property type="match status" value="1"/>
</dbReference>
<dbReference type="SUPFAM" id="SSF53098">
    <property type="entry name" value="Ribonuclease H-like"/>
    <property type="match status" value="1"/>
</dbReference>
<feature type="domain" description="RNase H type-1" evidence="1">
    <location>
        <begin position="77"/>
        <end position="204"/>
    </location>
</feature>
<evidence type="ECO:0000313" key="2">
    <source>
        <dbReference type="EMBL" id="KAJ4430390.1"/>
    </source>
</evidence>
<dbReference type="InterPro" id="IPR012337">
    <property type="entry name" value="RNaseH-like_sf"/>
</dbReference>
<dbReference type="Pfam" id="PF00075">
    <property type="entry name" value="RNase_H"/>
    <property type="match status" value="1"/>
</dbReference>